<evidence type="ECO:0000259" key="2">
    <source>
        <dbReference type="Pfam" id="PF21522"/>
    </source>
</evidence>
<gene>
    <name evidence="3" type="ORF">O8C76_11120</name>
</gene>
<evidence type="ECO:0000313" key="4">
    <source>
        <dbReference type="Proteomes" id="UP001170288"/>
    </source>
</evidence>
<dbReference type="SUPFAM" id="SSF53067">
    <property type="entry name" value="Actin-like ATPase domain"/>
    <property type="match status" value="2"/>
</dbReference>
<evidence type="ECO:0000313" key="3">
    <source>
        <dbReference type="EMBL" id="MDN5071574.1"/>
    </source>
</evidence>
<dbReference type="InterPro" id="IPR049067">
    <property type="entry name" value="MreB-like_C"/>
</dbReference>
<feature type="domain" description="Actin homologue MreB-like C-terminal" evidence="2">
    <location>
        <begin position="162"/>
        <end position="279"/>
    </location>
</feature>
<dbReference type="Proteomes" id="UP001170288">
    <property type="component" value="Unassembled WGS sequence"/>
</dbReference>
<dbReference type="AlphaFoldDB" id="A0AAW7PZX9"/>
<proteinExistence type="predicted"/>
<protein>
    <submittedName>
        <fullName evidence="3">ParM/StbA family protein</fullName>
    </submittedName>
</protein>
<name>A0AAW7PZX9_9BACT</name>
<dbReference type="Gene3D" id="3.30.420.40">
    <property type="match status" value="2"/>
</dbReference>
<dbReference type="CDD" id="cd10227">
    <property type="entry name" value="ASKHA_NBD_ParM-like"/>
    <property type="match status" value="1"/>
</dbReference>
<dbReference type="InterPro" id="IPR043129">
    <property type="entry name" value="ATPase_NBD"/>
</dbReference>
<feature type="domain" description="Actin-like protein N-terminal" evidence="1">
    <location>
        <begin position="4"/>
        <end position="143"/>
    </location>
</feature>
<dbReference type="InterPro" id="IPR040607">
    <property type="entry name" value="ALP_N"/>
</dbReference>
<accession>A0AAW7PZX9</accession>
<organism evidence="3 4">
    <name type="scientific">Aliarcobacter butzleri</name>
    <dbReference type="NCBI Taxonomy" id="28197"/>
    <lineage>
        <taxon>Bacteria</taxon>
        <taxon>Pseudomonadati</taxon>
        <taxon>Campylobacterota</taxon>
        <taxon>Epsilonproteobacteria</taxon>
        <taxon>Campylobacterales</taxon>
        <taxon>Arcobacteraceae</taxon>
        <taxon>Aliarcobacter</taxon>
    </lineage>
</organism>
<dbReference type="Pfam" id="PF21522">
    <property type="entry name" value="MreB-like_C"/>
    <property type="match status" value="1"/>
</dbReference>
<dbReference type="RefSeq" id="WP_152056720.1">
    <property type="nucleotide sequence ID" value="NZ_CABVRJ010000005.1"/>
</dbReference>
<dbReference type="Pfam" id="PF17989">
    <property type="entry name" value="ALP_N"/>
    <property type="match status" value="1"/>
</dbReference>
<comment type="caution">
    <text evidence="3">The sequence shown here is derived from an EMBL/GenBank/DDBJ whole genome shotgun (WGS) entry which is preliminary data.</text>
</comment>
<reference evidence="3" key="1">
    <citation type="submission" date="2022-12" db="EMBL/GenBank/DDBJ databases">
        <authorList>
            <person name="Uljanovas D."/>
        </authorList>
    </citation>
    <scope>NUCLEOTIDE SEQUENCE</scope>
    <source>
        <strain evidence="3">RCM69</strain>
    </source>
</reference>
<sequence>MEIAIDIGYGHTKVKTENGSFKFPTAIELVKTQWVETESYSFEGKKFHVGEDATRNALPTRDYEFLYKYAPLLIAEALKKANINTDEKITIKTGLSLYDISKAAVFDKKNINRGEEFTKRISKFYINDKEYTLDVKLFAQGQGVWQDYCLKNGLIEDGYDVVVDIGYRTNDIIVFKDGKADKAVSSADNKGINQVTTELQVYLNKTYDINFTEQEVGKILKDKCIDISGLTKDLTIVINDIVNAYIETLFDSLKANYGEILKIAKRVIISGGGAYIVKEYAETLPANIVFSDSPIEYANVRGYYNA</sequence>
<reference evidence="3" key="2">
    <citation type="journal article" date="2023" name="Microorganisms">
        <title>Genomic Characterization of Arcobacter butzleri Strains Isolated from Various Sources in Lithuania.</title>
        <authorList>
            <person name="Uljanovas D."/>
            <person name="Golz G."/>
            <person name="Fleischmann S."/>
            <person name="Kudirkiene E."/>
            <person name="Kasetiene N."/>
            <person name="Grineviciene A."/>
            <person name="Tamuleviciene E."/>
            <person name="Aksomaitiene J."/>
            <person name="Alter T."/>
            <person name="Malakauskas M."/>
        </authorList>
    </citation>
    <scope>NUCLEOTIDE SEQUENCE</scope>
    <source>
        <strain evidence="3">RCM69</strain>
    </source>
</reference>
<evidence type="ECO:0000259" key="1">
    <source>
        <dbReference type="Pfam" id="PF17989"/>
    </source>
</evidence>
<dbReference type="EMBL" id="JAPZCX010000023">
    <property type="protein sequence ID" value="MDN5071574.1"/>
    <property type="molecule type" value="Genomic_DNA"/>
</dbReference>